<gene>
    <name evidence="4" type="primary">pdxA</name>
    <name evidence="4" type="ORF">VIS_S18BTA100015</name>
</gene>
<keyword evidence="3" id="KW-0520">NAD</keyword>
<dbReference type="EC" id="1.1.1.262" evidence="4"/>
<dbReference type="GO" id="GO:0050570">
    <property type="term" value="F:4-hydroxythreonine-4-phosphate dehydrogenase activity"/>
    <property type="evidence" value="ECO:0007669"/>
    <property type="project" value="UniProtKB-EC"/>
</dbReference>
<evidence type="ECO:0000256" key="2">
    <source>
        <dbReference type="ARBA" id="ARBA00023002"/>
    </source>
</evidence>
<keyword evidence="1" id="KW-0479">Metal-binding</keyword>
<dbReference type="Pfam" id="PF04166">
    <property type="entry name" value="PdxA"/>
    <property type="match status" value="1"/>
</dbReference>
<dbReference type="InterPro" id="IPR005255">
    <property type="entry name" value="PdxA_fam"/>
</dbReference>
<proteinExistence type="predicted"/>
<dbReference type="PANTHER" id="PTHR30004:SF6">
    <property type="entry name" value="D-THREONATE 4-PHOSPHATE DEHYDROGENASE"/>
    <property type="match status" value="1"/>
</dbReference>
<evidence type="ECO:0000313" key="4">
    <source>
        <dbReference type="EMBL" id="CCF99776.1"/>
    </source>
</evidence>
<dbReference type="PANTHER" id="PTHR30004">
    <property type="entry name" value="4-HYDROXYTHREONINE-4-PHOSPHATE DEHYDROGENASE"/>
    <property type="match status" value="1"/>
</dbReference>
<evidence type="ECO:0000256" key="3">
    <source>
        <dbReference type="ARBA" id="ARBA00023027"/>
    </source>
</evidence>
<protein>
    <submittedName>
        <fullName evidence="4">4-hydroxythreonine-4-phosphate dehydrogenase</fullName>
        <ecNumber evidence="4">1.1.1.262</ecNumber>
    </submittedName>
</protein>
<dbReference type="NCBIfam" id="TIGR00557">
    <property type="entry name" value="pdxA"/>
    <property type="match status" value="1"/>
</dbReference>
<organism evidence="4">
    <name type="scientific">uncultured Flavobacteriia bacterium</name>
    <dbReference type="NCBI Taxonomy" id="212695"/>
    <lineage>
        <taxon>Bacteria</taxon>
        <taxon>Pseudomonadati</taxon>
        <taxon>Bacteroidota</taxon>
        <taxon>Flavobacteriia</taxon>
        <taxon>environmental samples</taxon>
    </lineage>
</organism>
<name>H6RFG5_9BACT</name>
<sequence length="330" mass="35545">MPALPIIAISIGDPNGVGVEIILKTFQDKTMFEHCIPVVYANIDFVQKQQLLYSTQIPLSLVEGMPKQGVLNIAAIWKDTPELDFGKQTTMAGVTAFESLQAAAFAVQKKQADALVTAPINKATITSLNFPFAGHTHYLGALWGGDALMLLAHNTLRVALLTDHIPLHKVTAAITIDLIKRKAERLSKTLQQDFGCQIPRMALLGLNPHASDQGVIGNQDDAILKPAVAELKNQGVLLTGPFAADSFFGQKRYTNFDAVLSCYHDQGLVGFKTLAFGQGVNVTTGLPFVRTSPDHGTAFDIAGKGVANHDSFSAAVKMACTIYSNRQKTD</sequence>
<dbReference type="EMBL" id="FO117589">
    <property type="protein sequence ID" value="CCF99776.1"/>
    <property type="molecule type" value="Genomic_DNA"/>
</dbReference>
<keyword evidence="2 4" id="KW-0560">Oxidoreductase</keyword>
<reference evidence="4" key="1">
    <citation type="journal article" date="2012" name="Environ. Microbiol.">
        <title>Genomic content of uncultured Bacteroidetes from contrasting oceanic provinces in the North Atlantic Ocean.</title>
        <authorList>
            <person name="Gomez-Pereira P.R."/>
            <person name="Schuler M."/>
            <person name="Fuchs B.M."/>
            <person name="Bennke C."/>
            <person name="Teeling H."/>
            <person name="Waldmann J."/>
            <person name="Richter M."/>
            <person name="Barbe V."/>
            <person name="Bataille E."/>
            <person name="Glockner F.O."/>
            <person name="Amann R."/>
        </authorList>
    </citation>
    <scope>NUCLEOTIDE SEQUENCE</scope>
</reference>
<reference evidence="4" key="2">
    <citation type="submission" date="2012-02" db="EMBL/GenBank/DDBJ databases">
        <authorList>
            <person name="Genoscope - CEA"/>
        </authorList>
    </citation>
    <scope>NUCLEOTIDE SEQUENCE</scope>
</reference>
<dbReference type="AlphaFoldDB" id="H6RFG5"/>
<dbReference type="GO" id="GO:0046872">
    <property type="term" value="F:metal ion binding"/>
    <property type="evidence" value="ECO:0007669"/>
    <property type="project" value="UniProtKB-KW"/>
</dbReference>
<dbReference type="GO" id="GO:0051287">
    <property type="term" value="F:NAD binding"/>
    <property type="evidence" value="ECO:0007669"/>
    <property type="project" value="InterPro"/>
</dbReference>
<evidence type="ECO:0000256" key="1">
    <source>
        <dbReference type="ARBA" id="ARBA00022723"/>
    </source>
</evidence>
<dbReference type="SUPFAM" id="SSF53659">
    <property type="entry name" value="Isocitrate/Isopropylmalate dehydrogenase-like"/>
    <property type="match status" value="1"/>
</dbReference>
<accession>H6RFG5</accession>
<dbReference type="Gene3D" id="3.40.718.10">
    <property type="entry name" value="Isopropylmalate Dehydrogenase"/>
    <property type="match status" value="1"/>
</dbReference>